<protein>
    <submittedName>
        <fullName evidence="1">Uncharacterized protein</fullName>
    </submittedName>
</protein>
<proteinExistence type="predicted"/>
<organism evidence="1">
    <name type="scientific">marine sediment metagenome</name>
    <dbReference type="NCBI Taxonomy" id="412755"/>
    <lineage>
        <taxon>unclassified sequences</taxon>
        <taxon>metagenomes</taxon>
        <taxon>ecological metagenomes</taxon>
    </lineage>
</organism>
<comment type="caution">
    <text evidence="1">The sequence shown here is derived from an EMBL/GenBank/DDBJ whole genome shotgun (WGS) entry which is preliminary data.</text>
</comment>
<gene>
    <name evidence="1" type="ORF">LCGC14_0687250</name>
</gene>
<dbReference type="EMBL" id="LAZR01001416">
    <property type="protein sequence ID" value="KKN45013.1"/>
    <property type="molecule type" value="Genomic_DNA"/>
</dbReference>
<accession>A0A0F9TUG9</accession>
<dbReference type="AlphaFoldDB" id="A0A0F9TUG9"/>
<sequence length="160" mass="18220">MTQAWKILYFEQAPWTIGEKEADRNVRVKNNEHVDTRDCYPDGYPGKVISVIPATESFSRGDIDHPSRAVVTLELTNAERVALASRKSRIEAGSPVPVTFDERWGRLAEVLHQNFDDPEKAERESEDRMQVMIEGSDGWRFAEITAFNKQMLPQTVKRGG</sequence>
<reference evidence="1" key="1">
    <citation type="journal article" date="2015" name="Nature">
        <title>Complex archaea that bridge the gap between prokaryotes and eukaryotes.</title>
        <authorList>
            <person name="Spang A."/>
            <person name="Saw J.H."/>
            <person name="Jorgensen S.L."/>
            <person name="Zaremba-Niedzwiedzka K."/>
            <person name="Martijn J."/>
            <person name="Lind A.E."/>
            <person name="van Eijk R."/>
            <person name="Schleper C."/>
            <person name="Guy L."/>
            <person name="Ettema T.J."/>
        </authorList>
    </citation>
    <scope>NUCLEOTIDE SEQUENCE</scope>
</reference>
<evidence type="ECO:0000313" key="1">
    <source>
        <dbReference type="EMBL" id="KKN45013.1"/>
    </source>
</evidence>
<name>A0A0F9TUG9_9ZZZZ</name>